<sequence length="233" mass="26750">MHQTRYKKKQNMHMLGMEETIQLLQDEIRELQLTRQLMSLVPMNKTSWSVLTEYFRLFRFGVKPSGHVAADNMYPFDPPVQRNFLLAAMAPDVTNVIMDGVDGVMETWEHESLCFPGFWVDVMCLEDGPDGSIIVTTKHKFTISEATLHYMFPHLIHGSGEHSQLVNKLLRQKLLIQVFVHFEWDSETGRVNSFVSNADIVTPMLRLLGNLEDVSHVLKSSRMMPTRGVIVSM</sequence>
<evidence type="ECO:0000313" key="1">
    <source>
        <dbReference type="EMBL" id="OWZ07629.1"/>
    </source>
</evidence>
<evidence type="ECO:0000313" key="2">
    <source>
        <dbReference type="Proteomes" id="UP000198211"/>
    </source>
</evidence>
<accession>A0A225VRH6</accession>
<protein>
    <submittedName>
        <fullName evidence="1">Uncharacterized protein</fullName>
    </submittedName>
</protein>
<dbReference type="EMBL" id="NBNE01003465">
    <property type="protein sequence ID" value="OWZ07629.1"/>
    <property type="molecule type" value="Genomic_DNA"/>
</dbReference>
<dbReference type="OrthoDB" id="61940at2759"/>
<name>A0A225VRH6_9STRA</name>
<dbReference type="Proteomes" id="UP000198211">
    <property type="component" value="Unassembled WGS sequence"/>
</dbReference>
<organism evidence="1 2">
    <name type="scientific">Phytophthora megakarya</name>
    <dbReference type="NCBI Taxonomy" id="4795"/>
    <lineage>
        <taxon>Eukaryota</taxon>
        <taxon>Sar</taxon>
        <taxon>Stramenopiles</taxon>
        <taxon>Oomycota</taxon>
        <taxon>Peronosporomycetes</taxon>
        <taxon>Peronosporales</taxon>
        <taxon>Peronosporaceae</taxon>
        <taxon>Phytophthora</taxon>
    </lineage>
</organism>
<dbReference type="AlphaFoldDB" id="A0A225VRH6"/>
<reference evidence="2" key="1">
    <citation type="submission" date="2017-03" db="EMBL/GenBank/DDBJ databases">
        <title>Phytopthora megakarya and P. palmivora, two closely related causual agents of cacao black pod achieved similar genome size and gene model numbers by different mechanisms.</title>
        <authorList>
            <person name="Ali S."/>
            <person name="Shao J."/>
            <person name="Larry D.J."/>
            <person name="Kronmiller B."/>
            <person name="Shen D."/>
            <person name="Strem M.D."/>
            <person name="Melnick R.L."/>
            <person name="Guiltinan M.J."/>
            <person name="Tyler B.M."/>
            <person name="Meinhardt L.W."/>
            <person name="Bailey B.A."/>
        </authorList>
    </citation>
    <scope>NUCLEOTIDE SEQUENCE [LARGE SCALE GENOMIC DNA]</scope>
    <source>
        <strain evidence="2">zdho120</strain>
    </source>
</reference>
<proteinExistence type="predicted"/>
<comment type="caution">
    <text evidence="1">The sequence shown here is derived from an EMBL/GenBank/DDBJ whole genome shotgun (WGS) entry which is preliminary data.</text>
</comment>
<keyword evidence="2" id="KW-1185">Reference proteome</keyword>
<gene>
    <name evidence="1" type="ORF">PHMEG_00019958</name>
</gene>